<evidence type="ECO:0000313" key="2">
    <source>
        <dbReference type="Proteomes" id="UP000217210"/>
    </source>
</evidence>
<name>A0A249L3Q1_9ACTN</name>
<evidence type="ECO:0000313" key="1">
    <source>
        <dbReference type="EMBL" id="ASY23569.1"/>
    </source>
</evidence>
<dbReference type="RefSeq" id="WP_095687842.1">
    <property type="nucleotide sequence ID" value="NZ_CP016779.1"/>
</dbReference>
<dbReference type="PANTHER" id="PTHR37811:SF2">
    <property type="entry name" value="ABM DOMAIN-CONTAINING PROTEIN"/>
    <property type="match status" value="1"/>
</dbReference>
<dbReference type="PANTHER" id="PTHR37811">
    <property type="entry name" value="BLL5343 PROTEIN"/>
    <property type="match status" value="1"/>
</dbReference>
<dbReference type="InterPro" id="IPR052936">
    <property type="entry name" value="Jasmonate_Hydroxylase-like"/>
</dbReference>
<dbReference type="KEGG" id="nab:B1sIIB91_01320"/>
<dbReference type="GO" id="GO:0004497">
    <property type="term" value="F:monooxygenase activity"/>
    <property type="evidence" value="ECO:0007669"/>
    <property type="project" value="UniProtKB-KW"/>
</dbReference>
<reference evidence="1 2" key="1">
    <citation type="submission" date="2016-07" db="EMBL/GenBank/DDBJ databases">
        <title>High microdiversification within the ubiquitous acI lineage of Actinobacteria.</title>
        <authorList>
            <person name="Neuenschwander S.M."/>
            <person name="Salcher M."/>
            <person name="Ghai R."/>
            <person name="Pernthaler J."/>
        </authorList>
    </citation>
    <scope>NUCLEOTIDE SEQUENCE [LARGE SCALE GENOMIC DNA]</scope>
    <source>
        <strain evidence="1">MMS-IIB-91</strain>
    </source>
</reference>
<dbReference type="EMBL" id="CP016779">
    <property type="protein sequence ID" value="ASY23569.1"/>
    <property type="molecule type" value="Genomic_DNA"/>
</dbReference>
<gene>
    <name evidence="1" type="ORF">B1sIIB91_01320</name>
</gene>
<protein>
    <submittedName>
        <fullName evidence="1">Putative monooxygenase</fullName>
    </submittedName>
</protein>
<proteinExistence type="predicted"/>
<dbReference type="OrthoDB" id="9797060at2"/>
<organism evidence="1 2">
    <name type="scientific">Candidatus Nanopelagicus abundans</name>
    <dbReference type="NCBI Taxonomy" id="1884916"/>
    <lineage>
        <taxon>Bacteria</taxon>
        <taxon>Bacillati</taxon>
        <taxon>Actinomycetota</taxon>
        <taxon>Actinomycetes</taxon>
        <taxon>Candidatus Nanopelagicales</taxon>
        <taxon>Candidatus Nanopelagicaceae</taxon>
        <taxon>Candidatus Nanopelagicus</taxon>
    </lineage>
</organism>
<keyword evidence="1" id="KW-0560">Oxidoreductase</keyword>
<dbReference type="InterPro" id="IPR011008">
    <property type="entry name" value="Dimeric_a/b-barrel"/>
</dbReference>
<keyword evidence="1" id="KW-0503">Monooxygenase</keyword>
<accession>A0A249L3Q1</accession>
<dbReference type="Gene3D" id="3.30.70.100">
    <property type="match status" value="1"/>
</dbReference>
<dbReference type="AlphaFoldDB" id="A0A249L3Q1"/>
<keyword evidence="2" id="KW-1185">Reference proteome</keyword>
<dbReference type="Proteomes" id="UP000217210">
    <property type="component" value="Chromosome"/>
</dbReference>
<sequence length="101" mass="11816">MSYVVIFRSTRNLDDGHLYSEWSEKMENLVKTIDGYEHHFGFRDATSRDGVTVSYFSSLEAISEWKNLGEHKVAQQLGRDSFYEEYSIQVCEVLRDYGFEA</sequence>
<dbReference type="SUPFAM" id="SSF54909">
    <property type="entry name" value="Dimeric alpha+beta barrel"/>
    <property type="match status" value="1"/>
</dbReference>